<feature type="compositionally biased region" description="Basic and acidic residues" evidence="1">
    <location>
        <begin position="433"/>
        <end position="442"/>
    </location>
</feature>
<accession>A0ABC8KRY3</accession>
<dbReference type="Proteomes" id="UP001642260">
    <property type="component" value="Unassembled WGS sequence"/>
</dbReference>
<dbReference type="EMBL" id="CAKOAT010312932">
    <property type="protein sequence ID" value="CAH8361700.1"/>
    <property type="molecule type" value="Genomic_DNA"/>
</dbReference>
<name>A0ABC8KRY3_ERUVS</name>
<proteinExistence type="predicted"/>
<feature type="region of interest" description="Disordered" evidence="1">
    <location>
        <begin position="432"/>
        <end position="517"/>
    </location>
</feature>
<dbReference type="PANTHER" id="PTHR34281">
    <property type="entry name" value="PROTEIN EARLY FLOWERING 3"/>
    <property type="match status" value="1"/>
</dbReference>
<feature type="region of interest" description="Disordered" evidence="1">
    <location>
        <begin position="295"/>
        <end position="314"/>
    </location>
</feature>
<comment type="caution">
    <text evidence="2">The sequence shown here is derived from an EMBL/GenBank/DDBJ whole genome shotgun (WGS) entry which is preliminary data.</text>
</comment>
<feature type="compositionally biased region" description="Basic and acidic residues" evidence="1">
    <location>
        <begin position="505"/>
        <end position="517"/>
    </location>
</feature>
<feature type="compositionally biased region" description="Polar residues" evidence="1">
    <location>
        <begin position="48"/>
        <end position="71"/>
    </location>
</feature>
<protein>
    <recommendedName>
        <fullName evidence="4">EARLY FLOWERING 3</fullName>
    </recommendedName>
</protein>
<evidence type="ECO:0000256" key="1">
    <source>
        <dbReference type="SAM" id="MobiDB-lite"/>
    </source>
</evidence>
<feature type="compositionally biased region" description="Basic and acidic residues" evidence="1">
    <location>
        <begin position="466"/>
        <end position="475"/>
    </location>
</feature>
<dbReference type="InterPro" id="IPR039319">
    <property type="entry name" value="ELF3-like"/>
</dbReference>
<dbReference type="PANTHER" id="PTHR34281:SF14">
    <property type="entry name" value="EARLY FLOWERING 3"/>
    <property type="match status" value="1"/>
</dbReference>
<keyword evidence="3" id="KW-1185">Reference proteome</keyword>
<feature type="region of interest" description="Disordered" evidence="1">
    <location>
        <begin position="18"/>
        <end position="103"/>
    </location>
</feature>
<evidence type="ECO:0008006" key="4">
    <source>
        <dbReference type="Google" id="ProtNLM"/>
    </source>
</evidence>
<gene>
    <name evidence="2" type="ORF">ERUC_LOCUS27456</name>
</gene>
<evidence type="ECO:0000313" key="3">
    <source>
        <dbReference type="Proteomes" id="UP001642260"/>
    </source>
</evidence>
<feature type="compositionally biased region" description="Basic and acidic residues" evidence="1">
    <location>
        <begin position="297"/>
        <end position="314"/>
    </location>
</feature>
<reference evidence="2 3" key="1">
    <citation type="submission" date="2022-03" db="EMBL/GenBank/DDBJ databases">
        <authorList>
            <person name="Macdonald S."/>
            <person name="Ahmed S."/>
            <person name="Newling K."/>
        </authorList>
    </citation>
    <scope>NUCLEOTIDE SEQUENCE [LARGE SCALE GENOMIC DNA]</scope>
</reference>
<dbReference type="AlphaFoldDB" id="A0ABC8KRY3"/>
<evidence type="ECO:0000313" key="2">
    <source>
        <dbReference type="EMBL" id="CAH8361700.1"/>
    </source>
</evidence>
<organism evidence="2 3">
    <name type="scientific">Eruca vesicaria subsp. sativa</name>
    <name type="common">Garden rocket</name>
    <name type="synonym">Eruca sativa</name>
    <dbReference type="NCBI Taxonomy" id="29727"/>
    <lineage>
        <taxon>Eukaryota</taxon>
        <taxon>Viridiplantae</taxon>
        <taxon>Streptophyta</taxon>
        <taxon>Embryophyta</taxon>
        <taxon>Tracheophyta</taxon>
        <taxon>Spermatophyta</taxon>
        <taxon>Magnoliopsida</taxon>
        <taxon>eudicotyledons</taxon>
        <taxon>Gunneridae</taxon>
        <taxon>Pentapetalae</taxon>
        <taxon>rosids</taxon>
        <taxon>malvids</taxon>
        <taxon>Brassicales</taxon>
        <taxon>Brassicaceae</taxon>
        <taxon>Brassiceae</taxon>
        <taxon>Eruca</taxon>
    </lineage>
</organism>
<sequence length="517" mass="57799">MGGMKGEANRITIPPLFPRVHVNDTGRGGLSQPFDGKSKRYPLPSPINKISDSPSTLSLSLAPQANNTTHLNGRPEKSQISPASKFEGKVNHPSGRGSSVTNTTPISIKQNEYHFENLTNLDSLKVPLVRRLETDPQANTDLSLQFCNNSSSSKARGGDAAGSKVSLNNLHTQEFHNMMKTQLYRRRSLDVFDVETQKKLKTVPPREQDVSDCSAIDSLSTMSASSNDVARMIGDKMFWKMRTYMINQQKIFAAQVFELHRLIRVQKMLAKSPNLVLESKFNGLRRGTMVASKVKKPNTENHKPVTEEYPEHMKPKLPLPSITKELMTPIWQQHLLPPPGNQWLVPVMSPSEGLVYKPYAGPCPPPPSAFMVPAYGHDSLDTSAFRLPVSTQFSHNYFPQPNARTTVLDQTNPFCQLQRWSSMTQAIPFSLKKSQESNDSDVHGSTASSPPEKDKFNVLPLFPTEPTHHNDEYEQKQQPLPRAIKAIPHTSTSASESAARIFRSIQEERRDSDHMIS</sequence>